<dbReference type="InterPro" id="IPR000515">
    <property type="entry name" value="MetI-like"/>
</dbReference>
<sequence>MTATEIRPAGKASLPAGRGRTRRGGMTRYVLARVARLLSIIAGVTFISFFLLKLTPGDPVATALGPEATPEQVERLRASLGLDRPAWEQYLDWLGGVLHGDFGTTLTQPSRPVGGELAARLPVTLQLIALTIVLSLAISIPLAVWSAHRAGRTFDRAVSSVLYGLVALPGFVAALLLVLVFVFHADAARTAGLAVAGAALAMTVVAALRSRRARSSPLPPLIGGGAVAAVGLAVYALLPDFPRQGFVPLGEGVGANLTSVALPVIALTFVDIAVFTRLLRGDMITELAKPHVLASRAKGMSTAHVLLRESLRPSMFSLITVVGLTIGQLIGGTIIVEHIFRLPGVGSLLVASVRNGDHPVVQAAIFVIATVYVTVNSLIDIAYAYLDPRVRQVNS</sequence>
<dbReference type="EMBL" id="FNVO01000042">
    <property type="protein sequence ID" value="SEG93970.1"/>
    <property type="molecule type" value="Genomic_DNA"/>
</dbReference>
<feature type="transmembrane region" description="Helical" evidence="7">
    <location>
        <begin position="316"/>
        <end position="340"/>
    </location>
</feature>
<evidence type="ECO:0000256" key="6">
    <source>
        <dbReference type="ARBA" id="ARBA00023136"/>
    </source>
</evidence>
<dbReference type="InterPro" id="IPR045621">
    <property type="entry name" value="BPD_transp_1_N"/>
</dbReference>
<feature type="transmembrane region" description="Helical" evidence="7">
    <location>
        <begin position="220"/>
        <end position="238"/>
    </location>
</feature>
<evidence type="ECO:0000256" key="7">
    <source>
        <dbReference type="RuleBase" id="RU363032"/>
    </source>
</evidence>
<keyword evidence="6 7" id="KW-0472">Membrane</keyword>
<feature type="transmembrane region" description="Helical" evidence="7">
    <location>
        <begin position="160"/>
        <end position="184"/>
    </location>
</feature>
<evidence type="ECO:0000256" key="2">
    <source>
        <dbReference type="ARBA" id="ARBA00022448"/>
    </source>
</evidence>
<feature type="transmembrane region" description="Helical" evidence="7">
    <location>
        <begin position="30"/>
        <end position="52"/>
    </location>
</feature>
<dbReference type="PROSITE" id="PS50928">
    <property type="entry name" value="ABC_TM1"/>
    <property type="match status" value="1"/>
</dbReference>
<keyword evidence="11" id="KW-1185">Reference proteome</keyword>
<feature type="transmembrane region" description="Helical" evidence="7">
    <location>
        <begin position="258"/>
        <end position="279"/>
    </location>
</feature>
<feature type="transmembrane region" description="Helical" evidence="7">
    <location>
        <begin position="127"/>
        <end position="148"/>
    </location>
</feature>
<dbReference type="GO" id="GO:0055085">
    <property type="term" value="P:transmembrane transport"/>
    <property type="evidence" value="ECO:0007669"/>
    <property type="project" value="InterPro"/>
</dbReference>
<evidence type="ECO:0000256" key="8">
    <source>
        <dbReference type="SAM" id="MobiDB-lite"/>
    </source>
</evidence>
<dbReference type="PANTHER" id="PTHR43163:SF6">
    <property type="entry name" value="DIPEPTIDE TRANSPORT SYSTEM PERMEASE PROTEIN DPPB-RELATED"/>
    <property type="match status" value="1"/>
</dbReference>
<keyword evidence="2 7" id="KW-0813">Transport</keyword>
<feature type="transmembrane region" description="Helical" evidence="7">
    <location>
        <begin position="190"/>
        <end position="208"/>
    </location>
</feature>
<proteinExistence type="inferred from homology"/>
<evidence type="ECO:0000259" key="9">
    <source>
        <dbReference type="PROSITE" id="PS50928"/>
    </source>
</evidence>
<evidence type="ECO:0000256" key="5">
    <source>
        <dbReference type="ARBA" id="ARBA00022989"/>
    </source>
</evidence>
<dbReference type="AlphaFoldDB" id="A0A1H6E8C4"/>
<protein>
    <submittedName>
        <fullName evidence="10">Peptide/nickel transport system permease protein</fullName>
    </submittedName>
</protein>
<gene>
    <name evidence="10" type="ORF">SAMN04489712_14213</name>
</gene>
<dbReference type="Pfam" id="PF19300">
    <property type="entry name" value="BPD_transp_1_N"/>
    <property type="match status" value="1"/>
</dbReference>
<comment type="subcellular location">
    <subcellularLocation>
        <location evidence="1 7">Cell membrane</location>
        <topology evidence="1 7">Multi-pass membrane protein</topology>
    </subcellularLocation>
</comment>
<feature type="domain" description="ABC transmembrane type-1" evidence="9">
    <location>
        <begin position="121"/>
        <end position="379"/>
    </location>
</feature>
<evidence type="ECO:0000313" key="11">
    <source>
        <dbReference type="Proteomes" id="UP000236723"/>
    </source>
</evidence>
<dbReference type="InterPro" id="IPR035906">
    <property type="entry name" value="MetI-like_sf"/>
</dbReference>
<keyword evidence="5 7" id="KW-1133">Transmembrane helix</keyword>
<organism evidence="10 11">
    <name type="scientific">Thermomonospora echinospora</name>
    <dbReference type="NCBI Taxonomy" id="1992"/>
    <lineage>
        <taxon>Bacteria</taxon>
        <taxon>Bacillati</taxon>
        <taxon>Actinomycetota</taxon>
        <taxon>Actinomycetes</taxon>
        <taxon>Streptosporangiales</taxon>
        <taxon>Thermomonosporaceae</taxon>
        <taxon>Thermomonospora</taxon>
    </lineage>
</organism>
<evidence type="ECO:0000256" key="4">
    <source>
        <dbReference type="ARBA" id="ARBA00022692"/>
    </source>
</evidence>
<dbReference type="SUPFAM" id="SSF161098">
    <property type="entry name" value="MetI-like"/>
    <property type="match status" value="1"/>
</dbReference>
<feature type="transmembrane region" description="Helical" evidence="7">
    <location>
        <begin position="360"/>
        <end position="386"/>
    </location>
</feature>
<evidence type="ECO:0000256" key="1">
    <source>
        <dbReference type="ARBA" id="ARBA00004651"/>
    </source>
</evidence>
<dbReference type="Gene3D" id="1.10.3720.10">
    <property type="entry name" value="MetI-like"/>
    <property type="match status" value="1"/>
</dbReference>
<evidence type="ECO:0000313" key="10">
    <source>
        <dbReference type="EMBL" id="SEG93970.1"/>
    </source>
</evidence>
<name>A0A1H6E8C4_9ACTN</name>
<keyword evidence="4 7" id="KW-0812">Transmembrane</keyword>
<keyword evidence="3" id="KW-1003">Cell membrane</keyword>
<accession>A0A1H6E8C4</accession>
<comment type="similarity">
    <text evidence="7">Belongs to the binding-protein-dependent transport system permease family.</text>
</comment>
<reference evidence="11" key="1">
    <citation type="submission" date="2016-10" db="EMBL/GenBank/DDBJ databases">
        <authorList>
            <person name="Varghese N."/>
            <person name="Submissions S."/>
        </authorList>
    </citation>
    <scope>NUCLEOTIDE SEQUENCE [LARGE SCALE GENOMIC DNA]</scope>
    <source>
        <strain evidence="11">DSM 43163</strain>
    </source>
</reference>
<dbReference type="Pfam" id="PF00528">
    <property type="entry name" value="BPD_transp_1"/>
    <property type="match status" value="1"/>
</dbReference>
<dbReference type="PANTHER" id="PTHR43163">
    <property type="entry name" value="DIPEPTIDE TRANSPORT SYSTEM PERMEASE PROTEIN DPPB-RELATED"/>
    <property type="match status" value="1"/>
</dbReference>
<dbReference type="Proteomes" id="UP000236723">
    <property type="component" value="Unassembled WGS sequence"/>
</dbReference>
<evidence type="ECO:0000256" key="3">
    <source>
        <dbReference type="ARBA" id="ARBA00022475"/>
    </source>
</evidence>
<feature type="region of interest" description="Disordered" evidence="8">
    <location>
        <begin position="1"/>
        <end position="20"/>
    </location>
</feature>
<dbReference type="CDD" id="cd06261">
    <property type="entry name" value="TM_PBP2"/>
    <property type="match status" value="1"/>
</dbReference>
<dbReference type="GO" id="GO:0005886">
    <property type="term" value="C:plasma membrane"/>
    <property type="evidence" value="ECO:0007669"/>
    <property type="project" value="UniProtKB-SubCell"/>
</dbReference>